<comment type="function">
    <text evidence="1">Is involved in generating a small heat-stable compound (Nod), an acylated oligomer of N-acetylglucosamine, that stimulates mitosis in various plant protoplasts.</text>
</comment>
<comment type="similarity">
    <text evidence="2">Belongs to the polysaccharide deacetylase family.</text>
</comment>
<dbReference type="InterPro" id="IPR011330">
    <property type="entry name" value="Glyco_hydro/deAcase_b/a-brl"/>
</dbReference>
<dbReference type="CDD" id="cd10916">
    <property type="entry name" value="CE4_PuuE_HpPgdA_like"/>
    <property type="match status" value="1"/>
</dbReference>
<evidence type="ECO:0000256" key="4">
    <source>
        <dbReference type="ARBA" id="ARBA00032976"/>
    </source>
</evidence>
<dbReference type="PANTHER" id="PTHR43123:SF1">
    <property type="entry name" value="POLYSACCHARIDE DEACETYLASE-RELATED"/>
    <property type="match status" value="1"/>
</dbReference>
<dbReference type="Proteomes" id="UP000469011">
    <property type="component" value="Unassembled WGS sequence"/>
</dbReference>
<name>A0A6N9T107_9HYPH</name>
<dbReference type="EMBL" id="JAAAMG010000007">
    <property type="protein sequence ID" value="NDW04997.1"/>
    <property type="molecule type" value="Genomic_DNA"/>
</dbReference>
<evidence type="ECO:0000313" key="6">
    <source>
        <dbReference type="EMBL" id="NDW04997.1"/>
    </source>
</evidence>
<comment type="caution">
    <text evidence="6">The sequence shown here is derived from an EMBL/GenBank/DDBJ whole genome shotgun (WGS) entry which is preliminary data.</text>
</comment>
<evidence type="ECO:0000256" key="3">
    <source>
        <dbReference type="ARBA" id="ARBA00020071"/>
    </source>
</evidence>
<sequence>MPWKDNYTTSDEIGVRDGAVTWPQGRHMALGLTVNLNPAAKACGITAEDLAYPTWHFGVQEGLEAFLGLFERLGIKATFAVPALVAEAYGRQVEAILTAGHEIAAQGLLGEDPNLLDPGQEADHMDRAGEILKRATGAAPKGWYALPRGDDRFATGTVTDATIGLLRERGYGYFGNGLADDAPYYWISDFSKRESLLTLPYYYHFDDTFFLMFPHEGTGLERPAALKRNWRAQFLAQYRRGRYFNITVSPARSGWQHRFDDLASFLEEAMSYPGVWAASASDLAAHWQATSPTETHLQPAASIWRDYDDSLS</sequence>
<reference evidence="6 7" key="1">
    <citation type="submission" date="2020-01" db="EMBL/GenBank/DDBJ databases">
        <title>Jiella pacifica sp. nov.</title>
        <authorList>
            <person name="Xue Z."/>
            <person name="Zhu S."/>
            <person name="Chen J."/>
            <person name="Yang J."/>
        </authorList>
    </citation>
    <scope>NUCLEOTIDE SEQUENCE [LARGE SCALE GENOMIC DNA]</scope>
    <source>
        <strain evidence="6 7">40Bstr34</strain>
    </source>
</reference>
<dbReference type="RefSeq" id="WP_163463239.1">
    <property type="nucleotide sequence ID" value="NZ_JAAAMG010000007.1"/>
</dbReference>
<evidence type="ECO:0000256" key="1">
    <source>
        <dbReference type="ARBA" id="ARBA00003236"/>
    </source>
</evidence>
<dbReference type="GO" id="GO:0016810">
    <property type="term" value="F:hydrolase activity, acting on carbon-nitrogen (but not peptide) bonds"/>
    <property type="evidence" value="ECO:0007669"/>
    <property type="project" value="InterPro"/>
</dbReference>
<feature type="domain" description="NodB homology" evidence="5">
    <location>
        <begin position="48"/>
        <end position="150"/>
    </location>
</feature>
<protein>
    <recommendedName>
        <fullName evidence="3">Chitooligosaccharide deacetylase</fullName>
    </recommendedName>
    <alternativeName>
        <fullName evidence="4">Nodulation protein B</fullName>
    </alternativeName>
</protein>
<dbReference type="PANTHER" id="PTHR43123">
    <property type="entry name" value="POLYSACCHARIDE DEACETYLASE-RELATED"/>
    <property type="match status" value="1"/>
</dbReference>
<proteinExistence type="inferred from homology"/>
<dbReference type="Gene3D" id="3.20.20.370">
    <property type="entry name" value="Glycoside hydrolase/deacetylase"/>
    <property type="match status" value="1"/>
</dbReference>
<evidence type="ECO:0000313" key="7">
    <source>
        <dbReference type="Proteomes" id="UP000469011"/>
    </source>
</evidence>
<dbReference type="SUPFAM" id="SSF88713">
    <property type="entry name" value="Glycoside hydrolase/deacetylase"/>
    <property type="match status" value="1"/>
</dbReference>
<accession>A0A6N9T107</accession>
<dbReference type="Pfam" id="PF01522">
    <property type="entry name" value="Polysacc_deac_1"/>
    <property type="match status" value="1"/>
</dbReference>
<dbReference type="AlphaFoldDB" id="A0A6N9T107"/>
<dbReference type="InterPro" id="IPR002509">
    <property type="entry name" value="NODB_dom"/>
</dbReference>
<dbReference type="GO" id="GO:0005975">
    <property type="term" value="P:carbohydrate metabolic process"/>
    <property type="evidence" value="ECO:0007669"/>
    <property type="project" value="InterPro"/>
</dbReference>
<keyword evidence="7" id="KW-1185">Reference proteome</keyword>
<gene>
    <name evidence="6" type="ORF">GTK09_11195</name>
</gene>
<organism evidence="6 7">
    <name type="scientific">Jiella pacifica</name>
    <dbReference type="NCBI Taxonomy" id="2696469"/>
    <lineage>
        <taxon>Bacteria</taxon>
        <taxon>Pseudomonadati</taxon>
        <taxon>Pseudomonadota</taxon>
        <taxon>Alphaproteobacteria</taxon>
        <taxon>Hyphomicrobiales</taxon>
        <taxon>Aurantimonadaceae</taxon>
        <taxon>Jiella</taxon>
    </lineage>
</organism>
<evidence type="ECO:0000256" key="2">
    <source>
        <dbReference type="ARBA" id="ARBA00010973"/>
    </source>
</evidence>
<evidence type="ECO:0000259" key="5">
    <source>
        <dbReference type="Pfam" id="PF01522"/>
    </source>
</evidence>